<feature type="domain" description="Lipocalin-like" evidence="2">
    <location>
        <begin position="44"/>
        <end position="139"/>
    </location>
</feature>
<evidence type="ECO:0000313" key="3">
    <source>
        <dbReference type="EMBL" id="GLQ06122.1"/>
    </source>
</evidence>
<dbReference type="Proteomes" id="UP001161409">
    <property type="component" value="Unassembled WGS sequence"/>
</dbReference>
<keyword evidence="1" id="KW-0812">Transmembrane</keyword>
<keyword evidence="1" id="KW-0472">Membrane</keyword>
<dbReference type="RefSeq" id="WP_169560185.1">
    <property type="nucleotide sequence ID" value="NZ_BSNF01000006.1"/>
</dbReference>
<keyword evidence="1" id="KW-1133">Transmembrane helix</keyword>
<feature type="transmembrane region" description="Helical" evidence="1">
    <location>
        <begin position="7"/>
        <end position="28"/>
    </location>
</feature>
<reference evidence="3" key="1">
    <citation type="journal article" date="2014" name="Int. J. Syst. Evol. Microbiol.">
        <title>Complete genome of a new Firmicutes species belonging to the dominant human colonic microbiota ('Ruminococcus bicirculans') reveals two chromosomes and a selective capacity to utilize plant glucans.</title>
        <authorList>
            <consortium name="NISC Comparative Sequencing Program"/>
            <person name="Wegmann U."/>
            <person name="Louis P."/>
            <person name="Goesmann A."/>
            <person name="Henrissat B."/>
            <person name="Duncan S.H."/>
            <person name="Flint H.J."/>
        </authorList>
    </citation>
    <scope>NUCLEOTIDE SEQUENCE</scope>
    <source>
        <strain evidence="3">NBRC 103408</strain>
    </source>
</reference>
<proteinExistence type="predicted"/>
<comment type="caution">
    <text evidence="3">The sequence shown here is derived from an EMBL/GenBank/DDBJ whole genome shotgun (WGS) entry which is preliminary data.</text>
</comment>
<protein>
    <recommendedName>
        <fullName evidence="2">Lipocalin-like domain-containing protein</fullName>
    </recommendedName>
</protein>
<dbReference type="Pfam" id="PF12702">
    <property type="entry name" value="Lipocalin_3"/>
    <property type="match status" value="1"/>
</dbReference>
<organism evidence="3 4">
    <name type="scientific">Sneathiella chinensis</name>
    <dbReference type="NCBI Taxonomy" id="349750"/>
    <lineage>
        <taxon>Bacteria</taxon>
        <taxon>Pseudomonadati</taxon>
        <taxon>Pseudomonadota</taxon>
        <taxon>Alphaproteobacteria</taxon>
        <taxon>Sneathiellales</taxon>
        <taxon>Sneathiellaceae</taxon>
        <taxon>Sneathiella</taxon>
    </lineage>
</organism>
<accession>A0ABQ5U1R4</accession>
<evidence type="ECO:0000313" key="4">
    <source>
        <dbReference type="Proteomes" id="UP001161409"/>
    </source>
</evidence>
<keyword evidence="4" id="KW-1185">Reference proteome</keyword>
<dbReference type="InterPro" id="IPR024311">
    <property type="entry name" value="Lipocalin-like"/>
</dbReference>
<name>A0ABQ5U1R4_9PROT</name>
<evidence type="ECO:0000259" key="2">
    <source>
        <dbReference type="Pfam" id="PF12702"/>
    </source>
</evidence>
<dbReference type="Gene3D" id="2.40.128.280">
    <property type="match status" value="1"/>
</dbReference>
<sequence length="154" mass="16946">MNIFRKMLGGVALIVVGGVVVVTALGIYRFNVMESDIFLTPTPDHMVGSWLEEKPALEGTALYQGMELRADGKAFSINMATLPYSTWSMDGDHLVLEGRSIGNGVSFDFSMRYRVQSLRADKNAMTLVDDTGRTIPYIREPESQSAGNSRFSAD</sequence>
<dbReference type="EMBL" id="BSNF01000006">
    <property type="protein sequence ID" value="GLQ06122.1"/>
    <property type="molecule type" value="Genomic_DNA"/>
</dbReference>
<evidence type="ECO:0000256" key="1">
    <source>
        <dbReference type="SAM" id="Phobius"/>
    </source>
</evidence>
<reference evidence="3" key="2">
    <citation type="submission" date="2023-01" db="EMBL/GenBank/DDBJ databases">
        <title>Draft genome sequence of Sneathiella chinensis strain NBRC 103408.</title>
        <authorList>
            <person name="Sun Q."/>
            <person name="Mori K."/>
        </authorList>
    </citation>
    <scope>NUCLEOTIDE SEQUENCE</scope>
    <source>
        <strain evidence="3">NBRC 103408</strain>
    </source>
</reference>
<gene>
    <name evidence="3" type="ORF">GCM10007924_13430</name>
</gene>